<keyword evidence="1" id="KW-0732">Signal</keyword>
<accession>A0A1H3C662</accession>
<reference evidence="3" key="1">
    <citation type="submission" date="2016-10" db="EMBL/GenBank/DDBJ databases">
        <authorList>
            <person name="Varghese N."/>
            <person name="Submissions S."/>
        </authorList>
    </citation>
    <scope>NUCLEOTIDE SEQUENCE [LARGE SCALE GENOMIC DNA]</scope>
    <source>
        <strain evidence="3">DSM 217</strain>
    </source>
</reference>
<proteinExistence type="predicted"/>
<dbReference type="Proteomes" id="UP000198816">
    <property type="component" value="Unassembled WGS sequence"/>
</dbReference>
<protein>
    <submittedName>
        <fullName evidence="2">Uncharacterized protein</fullName>
    </submittedName>
</protein>
<sequence>MRVKLLISIMLFVFATASIAGGDNNRKGAPEDNWLGDSNTDDTQRALVVKCPENTTPGAVDFLPDEEGAVIVVECNYDN</sequence>
<dbReference type="AlphaFoldDB" id="A0A1H3C662"/>
<dbReference type="EMBL" id="FNNZ01000030">
    <property type="protein sequence ID" value="SDX49114.1"/>
    <property type="molecule type" value="Genomic_DNA"/>
</dbReference>
<name>A0A1H3C662_THIRO</name>
<keyword evidence="3" id="KW-1185">Reference proteome</keyword>
<organism evidence="2 3">
    <name type="scientific">Thiocapsa roseopersicina</name>
    <dbReference type="NCBI Taxonomy" id="1058"/>
    <lineage>
        <taxon>Bacteria</taxon>
        <taxon>Pseudomonadati</taxon>
        <taxon>Pseudomonadota</taxon>
        <taxon>Gammaproteobacteria</taxon>
        <taxon>Chromatiales</taxon>
        <taxon>Chromatiaceae</taxon>
        <taxon>Thiocapsa</taxon>
    </lineage>
</organism>
<gene>
    <name evidence="2" type="ORF">SAMN05421783_13020</name>
</gene>
<evidence type="ECO:0000313" key="2">
    <source>
        <dbReference type="EMBL" id="SDX49114.1"/>
    </source>
</evidence>
<feature type="signal peptide" evidence="1">
    <location>
        <begin position="1"/>
        <end position="20"/>
    </location>
</feature>
<feature type="chain" id="PRO_5011501794" evidence="1">
    <location>
        <begin position="21"/>
        <end position="79"/>
    </location>
</feature>
<dbReference type="RefSeq" id="WP_139191999.1">
    <property type="nucleotide sequence ID" value="NZ_FNNZ01000030.1"/>
</dbReference>
<evidence type="ECO:0000256" key="1">
    <source>
        <dbReference type="SAM" id="SignalP"/>
    </source>
</evidence>
<evidence type="ECO:0000313" key="3">
    <source>
        <dbReference type="Proteomes" id="UP000198816"/>
    </source>
</evidence>